<protein>
    <recommendedName>
        <fullName evidence="1">Reverse transcriptase Ty1/copia-type domain-containing protein</fullName>
    </recommendedName>
</protein>
<dbReference type="STRING" id="4097.A0A1S3Y356"/>
<name>A0A1S3Y356_TOBAC</name>
<evidence type="ECO:0000259" key="1">
    <source>
        <dbReference type="Pfam" id="PF07727"/>
    </source>
</evidence>
<feature type="domain" description="Reverse transcriptase Ty1/copia-type" evidence="1">
    <location>
        <begin position="3"/>
        <end position="47"/>
    </location>
</feature>
<dbReference type="AlphaFoldDB" id="A0A1S3Y356"/>
<reference evidence="2" key="1">
    <citation type="submission" date="2025-08" db="UniProtKB">
        <authorList>
            <consortium name="RefSeq"/>
        </authorList>
    </citation>
    <scope>IDENTIFICATION</scope>
</reference>
<dbReference type="PANTHER" id="PTHR11439:SF514">
    <property type="entry name" value="GAG-PRE-INTEGRASE DOMAIN-CONTAINING PROTEIN"/>
    <property type="match status" value="1"/>
</dbReference>
<dbReference type="RefSeq" id="XP_016446569.1">
    <property type="nucleotide sequence ID" value="XM_016591083.1"/>
</dbReference>
<accession>A0A1S3Y356</accession>
<dbReference type="PANTHER" id="PTHR11439">
    <property type="entry name" value="GAG-POL-RELATED RETROTRANSPOSON"/>
    <property type="match status" value="1"/>
</dbReference>
<evidence type="ECO:0000313" key="2">
    <source>
        <dbReference type="RefSeq" id="XP_016446569.1"/>
    </source>
</evidence>
<dbReference type="PaxDb" id="4097-A0A1S3Y356"/>
<dbReference type="CDD" id="cd09272">
    <property type="entry name" value="RNase_HI_RT_Ty1"/>
    <property type="match status" value="1"/>
</dbReference>
<gene>
    <name evidence="2" type="primary">LOC107771629</name>
</gene>
<dbReference type="KEGG" id="nta:107771629"/>
<proteinExistence type="predicted"/>
<sequence>MVIVRTVVALAAAKQWTIYQINVHNAFLNGDLLKEVYMHVPEGCNSQGGGVLEGNNQSLLNQTRKDLQSQFKMKVLGLGGARPVGTPIGVNQKLTSEEYDRCIRGDEEHEDKLLKDPGGRFVTCYLVKFGDALISWKLKKQETVSRSSAEAEFRSMASCTAEITWLIGLFKELGVDVELHVKLKCDSKAAIQIAANPIFHERTKHIDIDYHFVRERITQEILRTEHVTTKEQLADLITKSLGKT</sequence>
<dbReference type="Pfam" id="PF07727">
    <property type="entry name" value="RVT_2"/>
    <property type="match status" value="1"/>
</dbReference>
<dbReference type="OMA" id="WFNDIVI"/>
<dbReference type="OrthoDB" id="1303689at2759"/>
<dbReference type="InterPro" id="IPR013103">
    <property type="entry name" value="RVT_2"/>
</dbReference>
<organism evidence="2">
    <name type="scientific">Nicotiana tabacum</name>
    <name type="common">Common tobacco</name>
    <dbReference type="NCBI Taxonomy" id="4097"/>
    <lineage>
        <taxon>Eukaryota</taxon>
        <taxon>Viridiplantae</taxon>
        <taxon>Streptophyta</taxon>
        <taxon>Embryophyta</taxon>
        <taxon>Tracheophyta</taxon>
        <taxon>Spermatophyta</taxon>
        <taxon>Magnoliopsida</taxon>
        <taxon>eudicotyledons</taxon>
        <taxon>Gunneridae</taxon>
        <taxon>Pentapetalae</taxon>
        <taxon>asterids</taxon>
        <taxon>lamiids</taxon>
        <taxon>Solanales</taxon>
        <taxon>Solanaceae</taxon>
        <taxon>Nicotianoideae</taxon>
        <taxon>Nicotianeae</taxon>
        <taxon>Nicotiana</taxon>
    </lineage>
</organism>